<accession>A0A9P0GLD1</accession>
<dbReference type="EMBL" id="OV651820">
    <property type="protein sequence ID" value="CAH1113931.1"/>
    <property type="molecule type" value="Genomic_DNA"/>
</dbReference>
<dbReference type="AlphaFoldDB" id="A0A9P0GLD1"/>
<gene>
    <name evidence="1" type="ORF">PSYICH_LOCUS14230</name>
</gene>
<proteinExistence type="predicted"/>
<protein>
    <submittedName>
        <fullName evidence="1">Uncharacterized protein</fullName>
    </submittedName>
</protein>
<dbReference type="OrthoDB" id="6756381at2759"/>
<evidence type="ECO:0000313" key="2">
    <source>
        <dbReference type="Proteomes" id="UP001153636"/>
    </source>
</evidence>
<organism evidence="1 2">
    <name type="scientific">Psylliodes chrysocephalus</name>
    <dbReference type="NCBI Taxonomy" id="3402493"/>
    <lineage>
        <taxon>Eukaryota</taxon>
        <taxon>Metazoa</taxon>
        <taxon>Ecdysozoa</taxon>
        <taxon>Arthropoda</taxon>
        <taxon>Hexapoda</taxon>
        <taxon>Insecta</taxon>
        <taxon>Pterygota</taxon>
        <taxon>Neoptera</taxon>
        <taxon>Endopterygota</taxon>
        <taxon>Coleoptera</taxon>
        <taxon>Polyphaga</taxon>
        <taxon>Cucujiformia</taxon>
        <taxon>Chrysomeloidea</taxon>
        <taxon>Chrysomelidae</taxon>
        <taxon>Galerucinae</taxon>
        <taxon>Alticini</taxon>
        <taxon>Psylliodes</taxon>
    </lineage>
</organism>
<evidence type="ECO:0000313" key="1">
    <source>
        <dbReference type="EMBL" id="CAH1113931.1"/>
    </source>
</evidence>
<dbReference type="Proteomes" id="UP001153636">
    <property type="component" value="Chromosome 8"/>
</dbReference>
<name>A0A9P0GLD1_9CUCU</name>
<reference evidence="1" key="1">
    <citation type="submission" date="2022-01" db="EMBL/GenBank/DDBJ databases">
        <authorList>
            <person name="King R."/>
        </authorList>
    </citation>
    <scope>NUCLEOTIDE SEQUENCE</scope>
</reference>
<keyword evidence="2" id="KW-1185">Reference proteome</keyword>
<sequence length="185" mass="20667">MTSNRGKVLLVYDSFKLTFQKELKSGECSKRTCSVKIWTVGSGDEKIVSRSVIFDNCNLGWLTRKQDGSYCKLCNTDIRSHRADLIRHTQTTKNKLQARKIETNQLSLQNFGVSVSTDALKRKEIILATYIAAHSSIRSIDHLTDILNTFSHSPRPGSASTSAEGQTFHLHKTKCAAIIRNVIAP</sequence>